<evidence type="ECO:0000313" key="26">
    <source>
        <dbReference type="Proteomes" id="UP000639403"/>
    </source>
</evidence>
<dbReference type="GO" id="GO:0005634">
    <property type="term" value="C:nucleus"/>
    <property type="evidence" value="ECO:0007669"/>
    <property type="project" value="UniProtKB-ARBA"/>
</dbReference>
<dbReference type="InterPro" id="IPR025724">
    <property type="entry name" value="GAG-pre-integrase_dom"/>
</dbReference>
<name>A0A8H7NTQ9_9APHY</name>
<evidence type="ECO:0000259" key="24">
    <source>
        <dbReference type="PROSITE" id="PS50994"/>
    </source>
</evidence>
<dbReference type="GO" id="GO:0003887">
    <property type="term" value="F:DNA-directed DNA polymerase activity"/>
    <property type="evidence" value="ECO:0007669"/>
    <property type="project" value="UniProtKB-KW"/>
</dbReference>
<keyword evidence="15" id="KW-0229">DNA integration</keyword>
<comment type="caution">
    <text evidence="25">The sequence shown here is derived from an EMBL/GenBank/DDBJ whole genome shotgun (WGS) entry which is preliminary data.</text>
</comment>
<evidence type="ECO:0000256" key="13">
    <source>
        <dbReference type="ARBA" id="ARBA00022842"/>
    </source>
</evidence>
<dbReference type="Pfam" id="PF00665">
    <property type="entry name" value="rve"/>
    <property type="match status" value="1"/>
</dbReference>
<dbReference type="InterPro" id="IPR012337">
    <property type="entry name" value="RNaseH-like_sf"/>
</dbReference>
<evidence type="ECO:0000256" key="5">
    <source>
        <dbReference type="ARBA" id="ARBA00022695"/>
    </source>
</evidence>
<dbReference type="SUPFAM" id="SSF53098">
    <property type="entry name" value="Ribonuclease H-like"/>
    <property type="match status" value="1"/>
</dbReference>
<dbReference type="GO" id="GO:0004519">
    <property type="term" value="F:endonuclease activity"/>
    <property type="evidence" value="ECO:0007669"/>
    <property type="project" value="UniProtKB-KW"/>
</dbReference>
<comment type="function">
    <text evidence="1">The aspartyl protease (PR) mediates the proteolytic cleavages of the Gag and Gag-Pol polyproteins after assembly of the VLP.</text>
</comment>
<reference evidence="25" key="1">
    <citation type="submission" date="2020-11" db="EMBL/GenBank/DDBJ databases">
        <authorList>
            <person name="Koelle M."/>
            <person name="Horta M.A.C."/>
            <person name="Nowrousian M."/>
            <person name="Ohm R.A."/>
            <person name="Benz P."/>
            <person name="Pilgard A."/>
        </authorList>
    </citation>
    <scope>NUCLEOTIDE SEQUENCE</scope>
    <source>
        <strain evidence="25">FPRL280</strain>
    </source>
</reference>
<evidence type="ECO:0000256" key="1">
    <source>
        <dbReference type="ARBA" id="ARBA00002180"/>
    </source>
</evidence>
<dbReference type="Pfam" id="PF22936">
    <property type="entry name" value="Pol_BBD"/>
    <property type="match status" value="1"/>
</dbReference>
<dbReference type="GO" id="GO:0046872">
    <property type="term" value="F:metal ion binding"/>
    <property type="evidence" value="ECO:0007669"/>
    <property type="project" value="UniProtKB-KW"/>
</dbReference>
<evidence type="ECO:0000256" key="9">
    <source>
        <dbReference type="ARBA" id="ARBA00022750"/>
    </source>
</evidence>
<keyword evidence="17" id="KW-0808">Transferase</keyword>
<sequence>MSSHCEWFLHYCPLAAPKRVYLGDEHHILAQGIGQVIISASLEDGSTNTGVIQNVLYVPDLNGNLLSVAQFDRNSYNVLFTDGKCRVSNSDGHISAVGYMQENLYLLDATTHLLERSYVACAKLPPAYEDPSSHHALVTTVATSRADLETWHRRLGHISVDSVLKMVKSGMAKGMAIVGDKVPNSPCKSCLRGKQTHNLIPKRSDVENTRILDRVFSDVCGPTKNETNSGSRRGHRYFITFIDGHSHYTTVQLMKTKDEALSHFQDFVQRAEVATGEKLNHLRSDNGGEYCSDDFTTYLKSKGIHHERTNPGTPQENSVSERMIRTIEEMARSLLNDAGLPEKYWGDAVLHAVHILNCTPTRTLPDGITPHEAYTGNKPDLVPFRIFGCKAWAHVPKEKCGKFDPKTLKCVHLGFSEHRKAYHLVERNSGRIIETCDVVFDEGTGAKPTHVTIDVEPSTSTQSSATLQESAPTPLKTEKHAPQPTVEDVSDEDELPELCDDDDDSDDEDDEDSKSHRADSDTSEDVPLAHARWLPREAHEAAHAAPAPAPPVVKPRRSARLNNPGRKAPIPADDERYFATSYIRRPRAQSSTPTITKMATGDTSAGVGDDPSETAHRAATWDEPQTYEEAMARPDTVHWKAAMAEELHAFAKAELYDEVERPRDRKVVDCKWVFKIKRGPDGEIKKYKARLVAKGFTQVEGIDFTETFAPVAKFASVRTLLALAAKLDLEIHQMDVKSAFLNGDLEEEIYMNAPPGFRLNANIIWRLRKALYGLKQASREWYKRIRAEFERLGFTMCESDHSVFYKVDNGTLVIIAIYVDDMLILSDDIDAVNTLKANLKSRFEMTDLGEARWILSMEILRDRPRRLLELSQHQYVEKALERHGMADCRPVSTPMAQNQKHLKLPQAEIDPKPYQSALGSLMYAMLRTRPDLAFAVGALSQHAATPGKEHWHALMRVYRYLRGTSDRRLVYNGTAKEKHLLGYVDADWAADINDRRSVTGFVFLISGAAVTWSSKKQSSTAQSSTEAEYMAGAHGTKEAIWLRAFLSEIGQAISGSTPLLIDNQSAIALAKNPEFHNRTKHIAVRYHFIREKYDSGDITPEYVPTGNQVADVLTKGLAREKHEHFVMAMGLV</sequence>
<feature type="region of interest" description="Disordered" evidence="23">
    <location>
        <begin position="587"/>
        <end position="620"/>
    </location>
</feature>
<evidence type="ECO:0000256" key="7">
    <source>
        <dbReference type="ARBA" id="ARBA00022723"/>
    </source>
</evidence>
<feature type="compositionally biased region" description="Polar residues" evidence="23">
    <location>
        <begin position="457"/>
        <end position="471"/>
    </location>
</feature>
<keyword evidence="18" id="KW-0917">Virion maturation</keyword>
<evidence type="ECO:0000256" key="2">
    <source>
        <dbReference type="ARBA" id="ARBA00022578"/>
    </source>
</evidence>
<dbReference type="InterPro" id="IPR057670">
    <property type="entry name" value="SH3_retrovirus"/>
</dbReference>
<evidence type="ECO:0000256" key="3">
    <source>
        <dbReference type="ARBA" id="ARBA00022612"/>
    </source>
</evidence>
<keyword evidence="20" id="KW-0511">Multifunctional enzyme</keyword>
<dbReference type="InterPro" id="IPR036397">
    <property type="entry name" value="RNaseH_sf"/>
</dbReference>
<evidence type="ECO:0000313" key="25">
    <source>
        <dbReference type="EMBL" id="KAF9803161.1"/>
    </source>
</evidence>
<proteinExistence type="predicted"/>
<keyword evidence="10" id="KW-0255">Endonuclease</keyword>
<dbReference type="GO" id="GO:0005524">
    <property type="term" value="F:ATP binding"/>
    <property type="evidence" value="ECO:0007669"/>
    <property type="project" value="UniProtKB-KW"/>
</dbReference>
<keyword evidence="3" id="KW-1188">Viral release from host cell</keyword>
<feature type="compositionally biased region" description="Polar residues" evidence="23">
    <location>
        <begin position="588"/>
        <end position="603"/>
    </location>
</feature>
<evidence type="ECO:0000256" key="10">
    <source>
        <dbReference type="ARBA" id="ARBA00022759"/>
    </source>
</evidence>
<dbReference type="Pfam" id="PF25597">
    <property type="entry name" value="SH3_retrovirus"/>
    <property type="match status" value="1"/>
</dbReference>
<dbReference type="Gene3D" id="3.30.420.10">
    <property type="entry name" value="Ribonuclease H-like superfamily/Ribonuclease H"/>
    <property type="match status" value="1"/>
</dbReference>
<evidence type="ECO:0000256" key="19">
    <source>
        <dbReference type="ARBA" id="ARBA00023172"/>
    </source>
</evidence>
<feature type="region of interest" description="Disordered" evidence="23">
    <location>
        <begin position="538"/>
        <end position="572"/>
    </location>
</feature>
<organism evidence="25 26">
    <name type="scientific">Rhodonia placenta</name>
    <dbReference type="NCBI Taxonomy" id="104341"/>
    <lineage>
        <taxon>Eukaryota</taxon>
        <taxon>Fungi</taxon>
        <taxon>Dikarya</taxon>
        <taxon>Basidiomycota</taxon>
        <taxon>Agaricomycotina</taxon>
        <taxon>Agaricomycetes</taxon>
        <taxon>Polyporales</taxon>
        <taxon>Adustoporiaceae</taxon>
        <taxon>Rhodonia</taxon>
    </lineage>
</organism>
<comment type="catalytic activity">
    <reaction evidence="21">
        <text>DNA(n) + a 2'-deoxyribonucleoside 5'-triphosphate = DNA(n+1) + diphosphate</text>
        <dbReference type="Rhea" id="RHEA:22508"/>
        <dbReference type="Rhea" id="RHEA-COMP:17339"/>
        <dbReference type="Rhea" id="RHEA-COMP:17340"/>
        <dbReference type="ChEBI" id="CHEBI:33019"/>
        <dbReference type="ChEBI" id="CHEBI:61560"/>
        <dbReference type="ChEBI" id="CHEBI:173112"/>
        <dbReference type="EC" id="2.7.7.49"/>
    </reaction>
</comment>
<dbReference type="GO" id="GO:0006508">
    <property type="term" value="P:proteolysis"/>
    <property type="evidence" value="ECO:0007669"/>
    <property type="project" value="UniProtKB-KW"/>
</dbReference>
<dbReference type="GO" id="GO:0006310">
    <property type="term" value="P:DNA recombination"/>
    <property type="evidence" value="ECO:0007669"/>
    <property type="project" value="UniProtKB-KW"/>
</dbReference>
<keyword evidence="13" id="KW-0460">Magnesium</keyword>
<keyword evidence="4" id="KW-0645">Protease</keyword>
<keyword evidence="5" id="KW-0548">Nucleotidyltransferase</keyword>
<feature type="compositionally biased region" description="Acidic residues" evidence="23">
    <location>
        <begin position="488"/>
        <end position="512"/>
    </location>
</feature>
<evidence type="ECO:0000256" key="23">
    <source>
        <dbReference type="SAM" id="MobiDB-lite"/>
    </source>
</evidence>
<keyword evidence="14" id="KW-0694">RNA-binding</keyword>
<evidence type="ECO:0000256" key="8">
    <source>
        <dbReference type="ARBA" id="ARBA00022741"/>
    </source>
</evidence>
<dbReference type="InterPro" id="IPR039537">
    <property type="entry name" value="Retrotran_Ty1/copia-like"/>
</dbReference>
<keyword evidence="16" id="KW-0695">RNA-directed DNA polymerase</keyword>
<evidence type="ECO:0000256" key="17">
    <source>
        <dbReference type="ARBA" id="ARBA00022932"/>
    </source>
</evidence>
<dbReference type="Pfam" id="PF07727">
    <property type="entry name" value="RVT_2"/>
    <property type="match status" value="1"/>
</dbReference>
<dbReference type="SUPFAM" id="SSF56672">
    <property type="entry name" value="DNA/RNA polymerases"/>
    <property type="match status" value="1"/>
</dbReference>
<dbReference type="Proteomes" id="UP000639403">
    <property type="component" value="Unassembled WGS sequence"/>
</dbReference>
<dbReference type="GO" id="GO:0003964">
    <property type="term" value="F:RNA-directed DNA polymerase activity"/>
    <property type="evidence" value="ECO:0007669"/>
    <property type="project" value="UniProtKB-KW"/>
</dbReference>
<keyword evidence="7" id="KW-0479">Metal-binding</keyword>
<keyword evidence="12" id="KW-0067">ATP-binding</keyword>
<dbReference type="AlphaFoldDB" id="A0A8H7NTQ9"/>
<keyword evidence="8" id="KW-0547">Nucleotide-binding</keyword>
<dbReference type="PANTHER" id="PTHR42648">
    <property type="entry name" value="TRANSPOSASE, PUTATIVE-RELATED"/>
    <property type="match status" value="1"/>
</dbReference>
<dbReference type="Pfam" id="PF13976">
    <property type="entry name" value="gag_pre-integrs"/>
    <property type="match status" value="1"/>
</dbReference>
<evidence type="ECO:0000256" key="22">
    <source>
        <dbReference type="ARBA" id="ARBA00049244"/>
    </source>
</evidence>
<dbReference type="InterPro" id="IPR001584">
    <property type="entry name" value="Integrase_cat-core"/>
</dbReference>
<keyword evidence="11" id="KW-0378">Hydrolase</keyword>
<keyword evidence="19" id="KW-0233">DNA recombination</keyword>
<dbReference type="InterPro" id="IPR013103">
    <property type="entry name" value="RVT_2"/>
</dbReference>
<dbReference type="InterPro" id="IPR043502">
    <property type="entry name" value="DNA/RNA_pol_sf"/>
</dbReference>
<evidence type="ECO:0000256" key="16">
    <source>
        <dbReference type="ARBA" id="ARBA00022918"/>
    </source>
</evidence>
<dbReference type="GO" id="GO:0032196">
    <property type="term" value="P:transposition"/>
    <property type="evidence" value="ECO:0007669"/>
    <property type="project" value="UniProtKB-KW"/>
</dbReference>
<feature type="domain" description="Integrase catalytic" evidence="24">
    <location>
        <begin position="197"/>
        <end position="378"/>
    </location>
</feature>
<dbReference type="GO" id="GO:0015074">
    <property type="term" value="P:DNA integration"/>
    <property type="evidence" value="ECO:0007669"/>
    <property type="project" value="UniProtKB-KW"/>
</dbReference>
<evidence type="ECO:0000256" key="15">
    <source>
        <dbReference type="ARBA" id="ARBA00022908"/>
    </source>
</evidence>
<keyword evidence="2" id="KW-0815">Transposition</keyword>
<keyword evidence="6" id="KW-0540">Nuclease</keyword>
<comment type="catalytic activity">
    <reaction evidence="22">
        <text>DNA(n) + a 2'-deoxyribonucleoside 5'-triphosphate = DNA(n+1) + diphosphate</text>
        <dbReference type="Rhea" id="RHEA:22508"/>
        <dbReference type="Rhea" id="RHEA-COMP:17339"/>
        <dbReference type="Rhea" id="RHEA-COMP:17340"/>
        <dbReference type="ChEBI" id="CHEBI:33019"/>
        <dbReference type="ChEBI" id="CHEBI:61560"/>
        <dbReference type="ChEBI" id="CHEBI:173112"/>
        <dbReference type="EC" id="2.7.7.7"/>
    </reaction>
</comment>
<feature type="region of interest" description="Disordered" evidence="23">
    <location>
        <begin position="448"/>
        <end position="526"/>
    </location>
</feature>
<dbReference type="GO" id="GO:0003723">
    <property type="term" value="F:RNA binding"/>
    <property type="evidence" value="ECO:0007669"/>
    <property type="project" value="UniProtKB-KW"/>
</dbReference>
<evidence type="ECO:0000256" key="21">
    <source>
        <dbReference type="ARBA" id="ARBA00048173"/>
    </source>
</evidence>
<accession>A0A8H7NTQ9</accession>
<evidence type="ECO:0000256" key="11">
    <source>
        <dbReference type="ARBA" id="ARBA00022801"/>
    </source>
</evidence>
<evidence type="ECO:0000256" key="14">
    <source>
        <dbReference type="ARBA" id="ARBA00022884"/>
    </source>
</evidence>
<keyword evidence="17" id="KW-0239">DNA-directed DNA polymerase</keyword>
<evidence type="ECO:0000256" key="12">
    <source>
        <dbReference type="ARBA" id="ARBA00022840"/>
    </source>
</evidence>
<protein>
    <recommendedName>
        <fullName evidence="24">Integrase catalytic domain-containing protein</fullName>
    </recommendedName>
</protein>
<dbReference type="CDD" id="cd09272">
    <property type="entry name" value="RNase_HI_RT_Ty1"/>
    <property type="match status" value="1"/>
</dbReference>
<evidence type="ECO:0000256" key="20">
    <source>
        <dbReference type="ARBA" id="ARBA00023268"/>
    </source>
</evidence>
<keyword evidence="9" id="KW-0064">Aspartyl protease</keyword>
<dbReference type="PROSITE" id="PS50994">
    <property type="entry name" value="INTEGRASE"/>
    <property type="match status" value="1"/>
</dbReference>
<evidence type="ECO:0000256" key="4">
    <source>
        <dbReference type="ARBA" id="ARBA00022670"/>
    </source>
</evidence>
<evidence type="ECO:0000256" key="6">
    <source>
        <dbReference type="ARBA" id="ARBA00022722"/>
    </source>
</evidence>
<gene>
    <name evidence="25" type="ORF">IEO21_09737</name>
</gene>
<reference evidence="25" key="2">
    <citation type="journal article" name="Front. Microbiol.">
        <title>Degradative Capacity of Two Strains of Rhodonia placenta: From Phenotype to Genotype.</title>
        <authorList>
            <person name="Kolle M."/>
            <person name="Horta M.A.C."/>
            <person name="Nowrousian M."/>
            <person name="Ohm R.A."/>
            <person name="Benz J.P."/>
            <person name="Pilgard A."/>
        </authorList>
    </citation>
    <scope>NUCLEOTIDE SEQUENCE</scope>
    <source>
        <strain evidence="25">FPRL280</strain>
    </source>
</reference>
<evidence type="ECO:0000256" key="18">
    <source>
        <dbReference type="ARBA" id="ARBA00023113"/>
    </source>
</evidence>
<dbReference type="GO" id="GO:0004190">
    <property type="term" value="F:aspartic-type endopeptidase activity"/>
    <property type="evidence" value="ECO:0007669"/>
    <property type="project" value="UniProtKB-KW"/>
</dbReference>
<dbReference type="EMBL" id="JADOXO010000525">
    <property type="protein sequence ID" value="KAF9803161.1"/>
    <property type="molecule type" value="Genomic_DNA"/>
</dbReference>
<dbReference type="InterPro" id="IPR054722">
    <property type="entry name" value="PolX-like_BBD"/>
</dbReference>
<dbReference type="PANTHER" id="PTHR42648:SF11">
    <property type="entry name" value="TRANSPOSON TY4-P GAG-POL POLYPROTEIN"/>
    <property type="match status" value="1"/>
</dbReference>